<dbReference type="AlphaFoldDB" id="A0A1S8YTU6"/>
<sequence>MSLTHTGPVAQEIMVNQVMHLIGTKFEGSIRLSWADDNYSDAAHQFRSALIQKGIAPERILLMRKSGGYQRQAVTGIEVWIRRIVMRLPECDYASQRYHFNNNESLGCALNNTRNSAIIDLNNYFF</sequence>
<proteinExistence type="predicted"/>
<comment type="caution">
    <text evidence="1">The sequence shown here is derived from an EMBL/GenBank/DDBJ whole genome shotgun (WGS) entry which is preliminary data.</text>
</comment>
<organism evidence="1 2">
    <name type="scientific">Izhakiella australiensis</name>
    <dbReference type="NCBI Taxonomy" id="1926881"/>
    <lineage>
        <taxon>Bacteria</taxon>
        <taxon>Pseudomonadati</taxon>
        <taxon>Pseudomonadota</taxon>
        <taxon>Gammaproteobacteria</taxon>
        <taxon>Enterobacterales</taxon>
        <taxon>Erwiniaceae</taxon>
        <taxon>Izhakiella</taxon>
    </lineage>
</organism>
<dbReference type="RefSeq" id="WP_078001202.1">
    <property type="nucleotide sequence ID" value="NZ_MRUL01000001.1"/>
</dbReference>
<dbReference type="STRING" id="1926881.BTJ39_03185"/>
<keyword evidence="2" id="KW-1185">Reference proteome</keyword>
<dbReference type="EMBL" id="MRUL01000001">
    <property type="protein sequence ID" value="OON42167.1"/>
    <property type="molecule type" value="Genomic_DNA"/>
</dbReference>
<reference evidence="1 2" key="1">
    <citation type="submission" date="2016-12" db="EMBL/GenBank/DDBJ databases">
        <title>Izhakiella australiana sp. nov. of genus Izhakiella isolated from Australian desert.</title>
        <authorList>
            <person name="Ji M."/>
        </authorList>
    </citation>
    <scope>NUCLEOTIDE SEQUENCE [LARGE SCALE GENOMIC DNA]</scope>
    <source>
        <strain evidence="1 2">D4N98</strain>
    </source>
</reference>
<gene>
    <name evidence="1" type="ORF">BTJ39_03185</name>
</gene>
<protein>
    <submittedName>
        <fullName evidence="1">Uncharacterized protein</fullName>
    </submittedName>
</protein>
<evidence type="ECO:0000313" key="1">
    <source>
        <dbReference type="EMBL" id="OON42167.1"/>
    </source>
</evidence>
<accession>A0A1S8YTU6</accession>
<dbReference type="Proteomes" id="UP000190667">
    <property type="component" value="Unassembled WGS sequence"/>
</dbReference>
<evidence type="ECO:0000313" key="2">
    <source>
        <dbReference type="Proteomes" id="UP000190667"/>
    </source>
</evidence>
<name>A0A1S8YTU6_9GAMM</name>